<proteinExistence type="predicted"/>
<keyword evidence="2" id="KW-1185">Reference proteome</keyword>
<dbReference type="Proteomes" id="UP000269945">
    <property type="component" value="Unassembled WGS sequence"/>
</dbReference>
<dbReference type="AlphaFoldDB" id="A0A9X9M3E2"/>
<organism evidence="1 2">
    <name type="scientific">Gulo gulo</name>
    <name type="common">Wolverine</name>
    <name type="synonym">Gluton</name>
    <dbReference type="NCBI Taxonomy" id="48420"/>
    <lineage>
        <taxon>Eukaryota</taxon>
        <taxon>Metazoa</taxon>
        <taxon>Chordata</taxon>
        <taxon>Craniata</taxon>
        <taxon>Vertebrata</taxon>
        <taxon>Euteleostomi</taxon>
        <taxon>Mammalia</taxon>
        <taxon>Eutheria</taxon>
        <taxon>Laurasiatheria</taxon>
        <taxon>Carnivora</taxon>
        <taxon>Caniformia</taxon>
        <taxon>Musteloidea</taxon>
        <taxon>Mustelidae</taxon>
        <taxon>Guloninae</taxon>
        <taxon>Gulo</taxon>
    </lineage>
</organism>
<reference evidence="1 2" key="1">
    <citation type="submission" date="2018-10" db="EMBL/GenBank/DDBJ databases">
        <authorList>
            <person name="Ekblom R."/>
            <person name="Jareborg N."/>
        </authorList>
    </citation>
    <scope>NUCLEOTIDE SEQUENCE [LARGE SCALE GENOMIC DNA]</scope>
    <source>
        <tissue evidence="1">Muscle</tissue>
    </source>
</reference>
<gene>
    <name evidence="1" type="ORF">BN2614_LOCUS6</name>
</gene>
<evidence type="ECO:0000313" key="1">
    <source>
        <dbReference type="EMBL" id="VCX31201.1"/>
    </source>
</evidence>
<comment type="caution">
    <text evidence="1">The sequence shown here is derived from an EMBL/GenBank/DDBJ whole genome shotgun (WGS) entry which is preliminary data.</text>
</comment>
<accession>A0A9X9M3E2</accession>
<protein>
    <submittedName>
        <fullName evidence="1">Uncharacterized protein</fullName>
    </submittedName>
</protein>
<name>A0A9X9M3E2_GULGU</name>
<dbReference type="EMBL" id="CYRY02040562">
    <property type="protein sequence ID" value="VCX31201.1"/>
    <property type="molecule type" value="Genomic_DNA"/>
</dbReference>
<evidence type="ECO:0000313" key="2">
    <source>
        <dbReference type="Proteomes" id="UP000269945"/>
    </source>
</evidence>
<sequence>MLSSGGCSFRTFTGITGEEERRLPGYIGCYCLLPLSGRC</sequence>